<gene>
    <name evidence="1" type="ORF">QEH59_08060</name>
</gene>
<evidence type="ECO:0000313" key="1">
    <source>
        <dbReference type="EMBL" id="MDQ8194376.1"/>
    </source>
</evidence>
<dbReference type="EMBL" id="JARXIC010000010">
    <property type="protein sequence ID" value="MDQ8194376.1"/>
    <property type="molecule type" value="Genomic_DNA"/>
</dbReference>
<keyword evidence="2" id="KW-1185">Reference proteome</keyword>
<name>A0ABU1AKV2_9BACT</name>
<organism evidence="1 2">
    <name type="scientific">Thalassobacterium sedimentorum</name>
    <dbReference type="NCBI Taxonomy" id="3041258"/>
    <lineage>
        <taxon>Bacteria</taxon>
        <taxon>Pseudomonadati</taxon>
        <taxon>Verrucomicrobiota</taxon>
        <taxon>Opitutia</taxon>
        <taxon>Puniceicoccales</taxon>
        <taxon>Coraliomargaritaceae</taxon>
        <taxon>Thalassobacterium</taxon>
    </lineage>
</organism>
<proteinExistence type="predicted"/>
<protein>
    <submittedName>
        <fullName evidence="1">Uncharacterized protein</fullName>
    </submittedName>
</protein>
<dbReference type="RefSeq" id="WP_308984851.1">
    <property type="nucleotide sequence ID" value="NZ_JARXIC010000010.1"/>
</dbReference>
<evidence type="ECO:0000313" key="2">
    <source>
        <dbReference type="Proteomes" id="UP001243717"/>
    </source>
</evidence>
<dbReference type="Proteomes" id="UP001243717">
    <property type="component" value="Unassembled WGS sequence"/>
</dbReference>
<comment type="caution">
    <text evidence="1">The sequence shown here is derived from an EMBL/GenBank/DDBJ whole genome shotgun (WGS) entry which is preliminary data.</text>
</comment>
<sequence>MTEKQMAMDALDQLPESASFQEIKEELEIVAGLKRGLDASELGQIKTSTEVKEMIGSWFTK</sequence>
<accession>A0ABU1AKV2</accession>
<reference evidence="1 2" key="1">
    <citation type="submission" date="2023-04" db="EMBL/GenBank/DDBJ databases">
        <title>A novel bacteria isolated from coastal sediment.</title>
        <authorList>
            <person name="Liu X.-J."/>
            <person name="Du Z.-J."/>
        </authorList>
    </citation>
    <scope>NUCLEOTIDE SEQUENCE [LARGE SCALE GENOMIC DNA]</scope>
    <source>
        <strain evidence="1 2">SDUM461004</strain>
    </source>
</reference>